<feature type="compositionally biased region" description="Acidic residues" evidence="1">
    <location>
        <begin position="299"/>
        <end position="313"/>
    </location>
</feature>
<evidence type="ECO:0000313" key="3">
    <source>
        <dbReference type="EMBL" id="CAI3983301.1"/>
    </source>
</evidence>
<evidence type="ECO:0000313" key="5">
    <source>
        <dbReference type="Proteomes" id="UP001152797"/>
    </source>
</evidence>
<evidence type="ECO:0000256" key="1">
    <source>
        <dbReference type="SAM" id="MobiDB-lite"/>
    </source>
</evidence>
<dbReference type="EMBL" id="CAMXCT010000788">
    <property type="protein sequence ID" value="CAI3983301.1"/>
    <property type="molecule type" value="Genomic_DNA"/>
</dbReference>
<evidence type="ECO:0000259" key="2">
    <source>
        <dbReference type="PROSITE" id="PS50994"/>
    </source>
</evidence>
<dbReference type="InterPro" id="IPR001584">
    <property type="entry name" value="Integrase_cat-core"/>
</dbReference>
<feature type="compositionally biased region" description="Acidic residues" evidence="1">
    <location>
        <begin position="492"/>
        <end position="510"/>
    </location>
</feature>
<dbReference type="InterPro" id="IPR036397">
    <property type="entry name" value="RNaseH_sf"/>
</dbReference>
<feature type="region of interest" description="Disordered" evidence="1">
    <location>
        <begin position="299"/>
        <end position="333"/>
    </location>
</feature>
<feature type="region of interest" description="Disordered" evidence="1">
    <location>
        <begin position="416"/>
        <end position="538"/>
    </location>
</feature>
<dbReference type="Proteomes" id="UP001152797">
    <property type="component" value="Unassembled WGS sequence"/>
</dbReference>
<feature type="compositionally biased region" description="Basic and acidic residues" evidence="1">
    <location>
        <begin position="481"/>
        <end position="491"/>
    </location>
</feature>
<dbReference type="EMBL" id="CAMXCT030000788">
    <property type="protein sequence ID" value="CAL4770613.1"/>
    <property type="molecule type" value="Genomic_DNA"/>
</dbReference>
<reference evidence="3" key="1">
    <citation type="submission" date="2022-10" db="EMBL/GenBank/DDBJ databases">
        <authorList>
            <person name="Chen Y."/>
            <person name="Dougan E. K."/>
            <person name="Chan C."/>
            <person name="Rhodes N."/>
            <person name="Thang M."/>
        </authorList>
    </citation>
    <scope>NUCLEOTIDE SEQUENCE</scope>
</reference>
<keyword evidence="5" id="KW-1185">Reference proteome</keyword>
<organism evidence="3">
    <name type="scientific">Cladocopium goreaui</name>
    <dbReference type="NCBI Taxonomy" id="2562237"/>
    <lineage>
        <taxon>Eukaryota</taxon>
        <taxon>Sar</taxon>
        <taxon>Alveolata</taxon>
        <taxon>Dinophyceae</taxon>
        <taxon>Suessiales</taxon>
        <taxon>Symbiodiniaceae</taxon>
        <taxon>Cladocopium</taxon>
    </lineage>
</organism>
<name>A0A9P1FPD2_9DINO</name>
<dbReference type="Pfam" id="PF07727">
    <property type="entry name" value="RVT_2"/>
    <property type="match status" value="1"/>
</dbReference>
<feature type="compositionally biased region" description="Basic and acidic residues" evidence="1">
    <location>
        <begin position="424"/>
        <end position="433"/>
    </location>
</feature>
<dbReference type="GO" id="GO:0003676">
    <property type="term" value="F:nucleic acid binding"/>
    <property type="evidence" value="ECO:0007669"/>
    <property type="project" value="InterPro"/>
</dbReference>
<feature type="domain" description="Integrase catalytic" evidence="2">
    <location>
        <begin position="1"/>
        <end position="136"/>
    </location>
</feature>
<protein>
    <submittedName>
        <fullName evidence="4">Retrovirus-related Pol polyprotein from transposon RE2 (Retro element 2) (AtRE2)</fullName>
    </submittedName>
</protein>
<dbReference type="AlphaFoldDB" id="A0A9P1FPD2"/>
<accession>A0A9P1FPD2</accession>
<feature type="compositionally biased region" description="Basic and acidic residues" evidence="1">
    <location>
        <begin position="511"/>
        <end position="521"/>
    </location>
</feature>
<dbReference type="PROSITE" id="PS50994">
    <property type="entry name" value="INTEGRASE"/>
    <property type="match status" value="1"/>
</dbReference>
<dbReference type="InterPro" id="IPR012337">
    <property type="entry name" value="RNaseH-like_sf"/>
</dbReference>
<gene>
    <name evidence="3" type="ORF">C1SCF055_LOCUS10922</name>
</gene>
<sequence length="1236" mass="140258">MALNIVDWASRFQMMIPLPGHTPAAARRAYLQWVRLFGPPEKLYTDLGREFKGVFELGAEHDSTYIEPSSLEMPTQRSITERAGRNFKEVLSRTMMQVACTSFEEWSNVVDIVNMTCNRLTNKSGFSPIQRVLGYTPRVPGGLLTGGSNDLATMSRRCGDLQVQQAEKIRLAAAKAFHEADATQAIKNALHGGHRPICDFEVGQLVYFWKKGTDGPKKKRPSFWRGPSRVILTSPPSTVWLSYRGFVVKAAPEQLRLASEDERFTLTGWIDDIANTREELETQPKQGYLDLTKLPFPTEADEENEAEPADGEIEEPKYRLHGKTPKAEVTARSEGMQPDEWLLDEQKGVLHRVHRVPRESLFQPSETGDRCPVDLSRLRSRRITTGHYTCGGDGFHTDDDWILKFGNEIPMMPWTGRTTFPLHPPEEQPDRGEPVPALPAHVGRDLHEERHQHGEPERTRTQVRRDREEEEQPDDPDSPEPDPKRSRRGEGEPYESEDQYEPSIAEEPELPGDRGEVRGRDLDEDENNPGPNSKRSRTEFVEVLLNSIEKVMAAKLKKEVNFGKLTNEEKKKFQKAIEKEVNNNLNTQAYQILSPEESEEIRRKSPEKIVKSRFVMTEKSIDEDEVEKARGEAVLLQDDGPNSTKAKARHVMKGFSEENSENLETTTPQCGRETVLSVLQLLCSLRWTPGYLDFTQAFHSGDQIQREIYAAQPHDCPLPGYSPRQLLKLLKTCYGLLDGPYAWYQHLKKVLCQLGYECSAADPCLFFLFDQDRQLQGLISVATDDLLHGGTQVHWNKMKWINEHYKLGKFSTGNGRFVGKEISCRSDGSFLVHQPLYAQKVNPIKLTRERQKQKYDFCSEEEISNLRGLLGGLAWLAKETRPDLAGRVALLQQAMPHPYVQDMIEANALAREAIKYADVGLTIHPIPVEHLRVGTVTDASWANVKIDPKNHTEDFWEERKDRWIRHHVQPRRLLFHPASVPGGPNVYQLQDRRSTIADGEEHADEWNHRKGVQTKGEIPWCGQTIFVKKKEGEPNKAIQEKFLQHDRLASQGGYITFFYDARMETEEKGYPISIVSWKSFKIKRCTVNTLSAECQAMIHGVGSIHWLRFLLQESFGGKIHLEDWEKEIGKTPCVAVTDSKSLFDTIQKCCNTSSHIEDKRTAIDVTVLKRDFQRTQGQQLSLHETCGSNYGPWESERCGPWAPASLAALDLELAGTAEAAQAKGNEMGPAADHNVA</sequence>
<dbReference type="OrthoDB" id="10038074at2759"/>
<proteinExistence type="predicted"/>
<dbReference type="InterPro" id="IPR013103">
    <property type="entry name" value="RVT_2"/>
</dbReference>
<evidence type="ECO:0000313" key="4">
    <source>
        <dbReference type="EMBL" id="CAL4770613.1"/>
    </source>
</evidence>
<dbReference type="Gene3D" id="3.30.420.10">
    <property type="entry name" value="Ribonuclease H-like superfamily/Ribonuclease H"/>
    <property type="match status" value="1"/>
</dbReference>
<dbReference type="GO" id="GO:0015074">
    <property type="term" value="P:DNA integration"/>
    <property type="evidence" value="ECO:0007669"/>
    <property type="project" value="InterPro"/>
</dbReference>
<reference evidence="4 5" key="2">
    <citation type="submission" date="2024-05" db="EMBL/GenBank/DDBJ databases">
        <authorList>
            <person name="Chen Y."/>
            <person name="Shah S."/>
            <person name="Dougan E. K."/>
            <person name="Thang M."/>
            <person name="Chan C."/>
        </authorList>
    </citation>
    <scope>NUCLEOTIDE SEQUENCE [LARGE SCALE GENOMIC DNA]</scope>
</reference>
<comment type="caution">
    <text evidence="3">The sequence shown here is derived from an EMBL/GenBank/DDBJ whole genome shotgun (WGS) entry which is preliminary data.</text>
</comment>
<dbReference type="SUPFAM" id="SSF53098">
    <property type="entry name" value="Ribonuclease H-like"/>
    <property type="match status" value="1"/>
</dbReference>
<dbReference type="EMBL" id="CAMXCT020000788">
    <property type="protein sequence ID" value="CAL1136676.1"/>
    <property type="molecule type" value="Genomic_DNA"/>
</dbReference>
<feature type="compositionally biased region" description="Basic and acidic residues" evidence="1">
    <location>
        <begin position="442"/>
        <end position="467"/>
    </location>
</feature>
<feature type="compositionally biased region" description="Acidic residues" evidence="1">
    <location>
        <begin position="468"/>
        <end position="480"/>
    </location>
</feature>